<dbReference type="OrthoDB" id="10504564at2759"/>
<keyword evidence="7" id="KW-1185">Reference proteome</keyword>
<dbReference type="EMBL" id="RCMI01000009">
    <property type="protein sequence ID" value="KAG2943434.1"/>
    <property type="molecule type" value="Genomic_DNA"/>
</dbReference>
<comment type="caution">
    <text evidence="6">The sequence shown here is derived from an EMBL/GenBank/DDBJ whole genome shotgun (WGS) entry which is preliminary data.</text>
</comment>
<evidence type="ECO:0000313" key="7">
    <source>
        <dbReference type="Proteomes" id="UP000251314"/>
    </source>
</evidence>
<evidence type="ECO:0000313" key="5">
    <source>
        <dbReference type="EMBL" id="KAG3228329.1"/>
    </source>
</evidence>
<reference evidence="1" key="2">
    <citation type="submission" date="2018-10" db="EMBL/GenBank/DDBJ databases">
        <title>Effector identification in a new, highly contiguous assembly of the strawberry crown rot pathogen Phytophthora cactorum.</title>
        <authorList>
            <person name="Armitage A.D."/>
            <person name="Nellist C.F."/>
            <person name="Bates H."/>
            <person name="Vickerstaff R.J."/>
            <person name="Harrison R.J."/>
        </authorList>
    </citation>
    <scope>NUCLEOTIDE SEQUENCE</scope>
    <source>
        <strain evidence="1">15-7</strain>
        <strain evidence="2">4032</strain>
        <strain evidence="3">4040</strain>
        <strain evidence="4">P415</strain>
        <strain evidence="5">P421</strain>
    </source>
</reference>
<dbReference type="Proteomes" id="UP000774804">
    <property type="component" value="Unassembled WGS sequence"/>
</dbReference>
<evidence type="ECO:0000313" key="6">
    <source>
        <dbReference type="EMBL" id="RAW40873.1"/>
    </source>
</evidence>
<evidence type="ECO:0000313" key="4">
    <source>
        <dbReference type="EMBL" id="KAG2998070.1"/>
    </source>
</evidence>
<gene>
    <name evidence="6" type="ORF">PC110_g2913</name>
    <name evidence="1" type="ORF">PC113_g2293</name>
    <name evidence="2" type="ORF">PC115_g796</name>
    <name evidence="3" type="ORF">PC117_g1157</name>
    <name evidence="4" type="ORF">PC118_g1499</name>
    <name evidence="5" type="ORF">PC129_g1150</name>
</gene>
<dbReference type="Proteomes" id="UP000735874">
    <property type="component" value="Unassembled WGS sequence"/>
</dbReference>
<protein>
    <submittedName>
        <fullName evidence="6">Uncharacterized protein</fullName>
    </submittedName>
</protein>
<dbReference type="Proteomes" id="UP000760860">
    <property type="component" value="Unassembled WGS sequence"/>
</dbReference>
<dbReference type="Proteomes" id="UP000251314">
    <property type="component" value="Unassembled WGS sequence"/>
</dbReference>
<proteinExistence type="predicted"/>
<name>A0A329SUW8_9STRA</name>
<dbReference type="AlphaFoldDB" id="A0A329SUW8"/>
<dbReference type="EMBL" id="RCMV01000017">
    <property type="protein sequence ID" value="KAG3228329.1"/>
    <property type="molecule type" value="Genomic_DNA"/>
</dbReference>
<dbReference type="EMBL" id="RCMK01000013">
    <property type="protein sequence ID" value="KAG2954448.1"/>
    <property type="molecule type" value="Genomic_DNA"/>
</dbReference>
<sequence>MPKDAVEVDERCVVADGNTLSFRLKGKAAFAVDMDEIKNIISLNDVI</sequence>
<organism evidence="6 7">
    <name type="scientific">Phytophthora cactorum</name>
    <dbReference type="NCBI Taxonomy" id="29920"/>
    <lineage>
        <taxon>Eukaryota</taxon>
        <taxon>Sar</taxon>
        <taxon>Stramenopiles</taxon>
        <taxon>Oomycota</taxon>
        <taxon>Peronosporomycetes</taxon>
        <taxon>Peronosporales</taxon>
        <taxon>Peronosporaceae</taxon>
        <taxon>Phytophthora</taxon>
    </lineage>
</organism>
<dbReference type="EMBL" id="MJFZ01000040">
    <property type="protein sequence ID" value="RAW40873.1"/>
    <property type="molecule type" value="Genomic_DNA"/>
</dbReference>
<evidence type="ECO:0000313" key="1">
    <source>
        <dbReference type="EMBL" id="KAG2867027.1"/>
    </source>
</evidence>
<evidence type="ECO:0000313" key="3">
    <source>
        <dbReference type="EMBL" id="KAG2954448.1"/>
    </source>
</evidence>
<dbReference type="Proteomes" id="UP000736787">
    <property type="component" value="Unassembled WGS sequence"/>
</dbReference>
<dbReference type="EMBL" id="RCMG01000031">
    <property type="protein sequence ID" value="KAG2867027.1"/>
    <property type="molecule type" value="Genomic_DNA"/>
</dbReference>
<dbReference type="EMBL" id="RCML01000019">
    <property type="protein sequence ID" value="KAG2998070.1"/>
    <property type="molecule type" value="Genomic_DNA"/>
</dbReference>
<dbReference type="Proteomes" id="UP000697107">
    <property type="component" value="Unassembled WGS sequence"/>
</dbReference>
<accession>A0A329SUW8</accession>
<evidence type="ECO:0000313" key="2">
    <source>
        <dbReference type="EMBL" id="KAG2943434.1"/>
    </source>
</evidence>
<reference evidence="6 7" key="1">
    <citation type="submission" date="2018-01" db="EMBL/GenBank/DDBJ databases">
        <title>Draft genome of the strawberry crown rot pathogen Phytophthora cactorum.</title>
        <authorList>
            <person name="Armitage A.D."/>
            <person name="Lysoe E."/>
            <person name="Nellist C.F."/>
            <person name="Harrison R.J."/>
            <person name="Brurberg M.B."/>
        </authorList>
    </citation>
    <scope>NUCLEOTIDE SEQUENCE [LARGE SCALE GENOMIC DNA]</scope>
    <source>
        <strain evidence="6 7">10300</strain>
    </source>
</reference>
<dbReference type="VEuPathDB" id="FungiDB:PC110_g2913"/>